<dbReference type="PROSITE" id="PS50011">
    <property type="entry name" value="PROTEIN_KINASE_DOM"/>
    <property type="match status" value="1"/>
</dbReference>
<proteinExistence type="predicted"/>
<dbReference type="GO" id="GO:0000045">
    <property type="term" value="P:autophagosome assembly"/>
    <property type="evidence" value="ECO:0007669"/>
    <property type="project" value="TreeGrafter"/>
</dbReference>
<evidence type="ECO:0000256" key="2">
    <source>
        <dbReference type="ARBA" id="ARBA00022679"/>
    </source>
</evidence>
<feature type="region of interest" description="Disordered" evidence="6">
    <location>
        <begin position="230"/>
        <end position="270"/>
    </location>
</feature>
<dbReference type="GO" id="GO:0034727">
    <property type="term" value="P:piecemeal microautophagy of the nucleus"/>
    <property type="evidence" value="ECO:0007669"/>
    <property type="project" value="TreeGrafter"/>
</dbReference>
<accession>A0A9N8YR49</accession>
<gene>
    <name evidence="8" type="ORF">DEBURN_LOCUS1413</name>
</gene>
<dbReference type="Proteomes" id="UP000789706">
    <property type="component" value="Unassembled WGS sequence"/>
</dbReference>
<evidence type="ECO:0000313" key="8">
    <source>
        <dbReference type="EMBL" id="CAG8440716.1"/>
    </source>
</evidence>
<dbReference type="Pfam" id="PF00069">
    <property type="entry name" value="Pkinase"/>
    <property type="match status" value="1"/>
</dbReference>
<dbReference type="GO" id="GO:0000422">
    <property type="term" value="P:autophagy of mitochondrion"/>
    <property type="evidence" value="ECO:0007669"/>
    <property type="project" value="TreeGrafter"/>
</dbReference>
<evidence type="ECO:0000256" key="3">
    <source>
        <dbReference type="ARBA" id="ARBA00022741"/>
    </source>
</evidence>
<dbReference type="GO" id="GO:0004674">
    <property type="term" value="F:protein serine/threonine kinase activity"/>
    <property type="evidence" value="ECO:0007669"/>
    <property type="project" value="UniProtKB-EC"/>
</dbReference>
<dbReference type="AlphaFoldDB" id="A0A9N8YR49"/>
<keyword evidence="3" id="KW-0547">Nucleotide-binding</keyword>
<comment type="caution">
    <text evidence="8">The sequence shown here is derived from an EMBL/GenBank/DDBJ whole genome shotgun (WGS) entry which is preliminary data.</text>
</comment>
<dbReference type="GO" id="GO:0005776">
    <property type="term" value="C:autophagosome"/>
    <property type="evidence" value="ECO:0007669"/>
    <property type="project" value="TreeGrafter"/>
</dbReference>
<evidence type="ECO:0000256" key="5">
    <source>
        <dbReference type="ARBA" id="ARBA00022840"/>
    </source>
</evidence>
<evidence type="ECO:0000256" key="4">
    <source>
        <dbReference type="ARBA" id="ARBA00022777"/>
    </source>
</evidence>
<reference evidence="8" key="1">
    <citation type="submission" date="2021-06" db="EMBL/GenBank/DDBJ databases">
        <authorList>
            <person name="Kallberg Y."/>
            <person name="Tangrot J."/>
            <person name="Rosling A."/>
        </authorList>
    </citation>
    <scope>NUCLEOTIDE SEQUENCE</scope>
    <source>
        <strain evidence="8">AZ414A</strain>
    </source>
</reference>
<keyword evidence="4" id="KW-0418">Kinase</keyword>
<evidence type="ECO:0000259" key="7">
    <source>
        <dbReference type="PROSITE" id="PS50011"/>
    </source>
</evidence>
<dbReference type="InterPro" id="IPR045269">
    <property type="entry name" value="Atg1-like"/>
</dbReference>
<evidence type="ECO:0000256" key="1">
    <source>
        <dbReference type="ARBA" id="ARBA00012513"/>
    </source>
</evidence>
<evidence type="ECO:0000256" key="6">
    <source>
        <dbReference type="SAM" id="MobiDB-lite"/>
    </source>
</evidence>
<protein>
    <recommendedName>
        <fullName evidence="1">non-specific serine/threonine protein kinase</fullName>
        <ecNumber evidence="1">2.7.11.1</ecNumber>
    </recommendedName>
</protein>
<keyword evidence="2" id="KW-0808">Transferase</keyword>
<keyword evidence="9" id="KW-1185">Reference proteome</keyword>
<dbReference type="InterPro" id="IPR011009">
    <property type="entry name" value="Kinase-like_dom_sf"/>
</dbReference>
<sequence length="270" mass="31363">MAVKKIDYQWYLNERHIEEDEAIKWNDENIKNEAKILSCLSHPNIINLLGWFIMSNSFYLVLDYHGGGTLADCIPQNGRDEFSTLCLMIQVFEANILLSADRKRLVLADFGQAQLENDNEINNPEYFQSKFIGGGTDLKKLICIVWELRLTRELPYNQNTSIQEQVLMFPDHISLPAQHFVQSLLSVDPCRRMTISEVFDHSWLRIHDITGRHYQPRRRLRRFHSLKFANSHTSHTSTNNTSNSNNSNNTMTTTNNTNSKRNNSSNPQYI</sequence>
<keyword evidence="5" id="KW-0067">ATP-binding</keyword>
<dbReference type="GO" id="GO:0010506">
    <property type="term" value="P:regulation of autophagy"/>
    <property type="evidence" value="ECO:0007669"/>
    <property type="project" value="InterPro"/>
</dbReference>
<dbReference type="Gene3D" id="1.10.510.10">
    <property type="entry name" value="Transferase(Phosphotransferase) domain 1"/>
    <property type="match status" value="2"/>
</dbReference>
<dbReference type="PANTHER" id="PTHR24348">
    <property type="entry name" value="SERINE/THREONINE-PROTEIN KINASE UNC-51-RELATED"/>
    <property type="match status" value="1"/>
</dbReference>
<evidence type="ECO:0000313" key="9">
    <source>
        <dbReference type="Proteomes" id="UP000789706"/>
    </source>
</evidence>
<name>A0A9N8YR49_9GLOM</name>
<dbReference type="GO" id="GO:0034045">
    <property type="term" value="C:phagophore assembly site membrane"/>
    <property type="evidence" value="ECO:0007669"/>
    <property type="project" value="TreeGrafter"/>
</dbReference>
<dbReference type="PANTHER" id="PTHR24348:SF22">
    <property type="entry name" value="NON-SPECIFIC SERINE_THREONINE PROTEIN KINASE"/>
    <property type="match status" value="1"/>
</dbReference>
<dbReference type="InterPro" id="IPR000719">
    <property type="entry name" value="Prot_kinase_dom"/>
</dbReference>
<feature type="domain" description="Protein kinase" evidence="7">
    <location>
        <begin position="1"/>
        <end position="204"/>
    </location>
</feature>
<dbReference type="SUPFAM" id="SSF56112">
    <property type="entry name" value="Protein kinase-like (PK-like)"/>
    <property type="match status" value="1"/>
</dbReference>
<dbReference type="OrthoDB" id="40902at2759"/>
<dbReference type="GO" id="GO:0061709">
    <property type="term" value="P:reticulophagy"/>
    <property type="evidence" value="ECO:0007669"/>
    <property type="project" value="TreeGrafter"/>
</dbReference>
<dbReference type="EMBL" id="CAJVPK010000062">
    <property type="protein sequence ID" value="CAG8440716.1"/>
    <property type="molecule type" value="Genomic_DNA"/>
</dbReference>
<organism evidence="8 9">
    <name type="scientific">Diversispora eburnea</name>
    <dbReference type="NCBI Taxonomy" id="1213867"/>
    <lineage>
        <taxon>Eukaryota</taxon>
        <taxon>Fungi</taxon>
        <taxon>Fungi incertae sedis</taxon>
        <taxon>Mucoromycota</taxon>
        <taxon>Glomeromycotina</taxon>
        <taxon>Glomeromycetes</taxon>
        <taxon>Diversisporales</taxon>
        <taxon>Diversisporaceae</taxon>
        <taxon>Diversispora</taxon>
    </lineage>
</organism>
<dbReference type="GO" id="GO:0005829">
    <property type="term" value="C:cytosol"/>
    <property type="evidence" value="ECO:0007669"/>
    <property type="project" value="TreeGrafter"/>
</dbReference>
<dbReference type="GO" id="GO:0042594">
    <property type="term" value="P:response to starvation"/>
    <property type="evidence" value="ECO:0007669"/>
    <property type="project" value="TreeGrafter"/>
</dbReference>
<dbReference type="EC" id="2.7.11.1" evidence="1"/>
<dbReference type="GO" id="GO:0005524">
    <property type="term" value="F:ATP binding"/>
    <property type="evidence" value="ECO:0007669"/>
    <property type="project" value="UniProtKB-KW"/>
</dbReference>